<proteinExistence type="predicted"/>
<name>A0A9P6DSL8_9AGAM</name>
<feature type="compositionally biased region" description="Basic and acidic residues" evidence="1">
    <location>
        <begin position="110"/>
        <end position="140"/>
    </location>
</feature>
<dbReference type="Proteomes" id="UP000886523">
    <property type="component" value="Unassembled WGS sequence"/>
</dbReference>
<sequence length="150" mass="16327">MHFLSITLLTAALSALSASAECSSSQFSWNKNTDICLPFGHPSTVISPPSGKSCPPEEWYWHPQSSCCVPTKPNPPPPRCGDGLWDEFSQCCNSGGNPPPPVPTHRWGHGGKDKDGGKDKGGDDTWWKRHDGLSKGDKRRAAQKSRTSRN</sequence>
<organism evidence="3 4">
    <name type="scientific">Hydnum rufescens UP504</name>
    <dbReference type="NCBI Taxonomy" id="1448309"/>
    <lineage>
        <taxon>Eukaryota</taxon>
        <taxon>Fungi</taxon>
        <taxon>Dikarya</taxon>
        <taxon>Basidiomycota</taxon>
        <taxon>Agaricomycotina</taxon>
        <taxon>Agaricomycetes</taxon>
        <taxon>Cantharellales</taxon>
        <taxon>Hydnaceae</taxon>
        <taxon>Hydnum</taxon>
    </lineage>
</organism>
<evidence type="ECO:0000256" key="1">
    <source>
        <dbReference type="SAM" id="MobiDB-lite"/>
    </source>
</evidence>
<evidence type="ECO:0000313" key="3">
    <source>
        <dbReference type="EMBL" id="KAF9512287.1"/>
    </source>
</evidence>
<keyword evidence="4" id="KW-1185">Reference proteome</keyword>
<feature type="chain" id="PRO_5040136052" evidence="2">
    <location>
        <begin position="21"/>
        <end position="150"/>
    </location>
</feature>
<evidence type="ECO:0000256" key="2">
    <source>
        <dbReference type="SAM" id="SignalP"/>
    </source>
</evidence>
<feature type="region of interest" description="Disordered" evidence="1">
    <location>
        <begin position="92"/>
        <end position="150"/>
    </location>
</feature>
<dbReference type="EMBL" id="MU128989">
    <property type="protein sequence ID" value="KAF9512287.1"/>
    <property type="molecule type" value="Genomic_DNA"/>
</dbReference>
<gene>
    <name evidence="3" type="ORF">BS47DRAFT_1394413</name>
</gene>
<dbReference type="AlphaFoldDB" id="A0A9P6DSL8"/>
<keyword evidence="2" id="KW-0732">Signal</keyword>
<evidence type="ECO:0000313" key="4">
    <source>
        <dbReference type="Proteomes" id="UP000886523"/>
    </source>
</evidence>
<feature type="signal peptide" evidence="2">
    <location>
        <begin position="1"/>
        <end position="20"/>
    </location>
</feature>
<reference evidence="3" key="1">
    <citation type="journal article" date="2020" name="Nat. Commun.">
        <title>Large-scale genome sequencing of mycorrhizal fungi provides insights into the early evolution of symbiotic traits.</title>
        <authorList>
            <person name="Miyauchi S."/>
            <person name="Kiss E."/>
            <person name="Kuo A."/>
            <person name="Drula E."/>
            <person name="Kohler A."/>
            <person name="Sanchez-Garcia M."/>
            <person name="Morin E."/>
            <person name="Andreopoulos B."/>
            <person name="Barry K.W."/>
            <person name="Bonito G."/>
            <person name="Buee M."/>
            <person name="Carver A."/>
            <person name="Chen C."/>
            <person name="Cichocki N."/>
            <person name="Clum A."/>
            <person name="Culley D."/>
            <person name="Crous P.W."/>
            <person name="Fauchery L."/>
            <person name="Girlanda M."/>
            <person name="Hayes R.D."/>
            <person name="Keri Z."/>
            <person name="LaButti K."/>
            <person name="Lipzen A."/>
            <person name="Lombard V."/>
            <person name="Magnuson J."/>
            <person name="Maillard F."/>
            <person name="Murat C."/>
            <person name="Nolan M."/>
            <person name="Ohm R.A."/>
            <person name="Pangilinan J."/>
            <person name="Pereira M.F."/>
            <person name="Perotto S."/>
            <person name="Peter M."/>
            <person name="Pfister S."/>
            <person name="Riley R."/>
            <person name="Sitrit Y."/>
            <person name="Stielow J.B."/>
            <person name="Szollosi G."/>
            <person name="Zifcakova L."/>
            <person name="Stursova M."/>
            <person name="Spatafora J.W."/>
            <person name="Tedersoo L."/>
            <person name="Vaario L.M."/>
            <person name="Yamada A."/>
            <person name="Yan M."/>
            <person name="Wang P."/>
            <person name="Xu J."/>
            <person name="Bruns T."/>
            <person name="Baldrian P."/>
            <person name="Vilgalys R."/>
            <person name="Dunand C."/>
            <person name="Henrissat B."/>
            <person name="Grigoriev I.V."/>
            <person name="Hibbett D."/>
            <person name="Nagy L.G."/>
            <person name="Martin F.M."/>
        </authorList>
    </citation>
    <scope>NUCLEOTIDE SEQUENCE</scope>
    <source>
        <strain evidence="3">UP504</strain>
    </source>
</reference>
<accession>A0A9P6DSL8</accession>
<feature type="compositionally biased region" description="Basic residues" evidence="1">
    <location>
        <begin position="141"/>
        <end position="150"/>
    </location>
</feature>
<comment type="caution">
    <text evidence="3">The sequence shown here is derived from an EMBL/GenBank/DDBJ whole genome shotgun (WGS) entry which is preliminary data.</text>
</comment>
<protein>
    <submittedName>
        <fullName evidence="3">Uncharacterized protein</fullName>
    </submittedName>
</protein>